<dbReference type="Pfam" id="PF07859">
    <property type="entry name" value="Abhydrolase_3"/>
    <property type="match status" value="1"/>
</dbReference>
<reference evidence="3 4" key="1">
    <citation type="submission" date="2020-08" db="EMBL/GenBank/DDBJ databases">
        <title>Genomic Encyclopedia of Type Strains, Phase IV (KMG-IV): sequencing the most valuable type-strain genomes for metagenomic binning, comparative biology and taxonomic classification.</title>
        <authorList>
            <person name="Goeker M."/>
        </authorList>
    </citation>
    <scope>NUCLEOTIDE SEQUENCE [LARGE SCALE GENOMIC DNA]</scope>
    <source>
        <strain evidence="3 4">DSM 44197</strain>
    </source>
</reference>
<feature type="domain" description="Alpha/beta hydrolase fold-3" evidence="2">
    <location>
        <begin position="80"/>
        <end position="283"/>
    </location>
</feature>
<sequence length="312" mass="34096">MAVHPLIRAFLTLNTEPKGPDPQPVAERRAADARGLTMRTVMRRTRRPLKVTEHRIPVTDGEITVRVSTPLGPGPHPAHVYFHGGAFWLGSMDEYDPLCRWYAAEAGCAVVNVDYRLAPEHPYPTPPEDCYAAFRWTVTKATDLGVDPARISVGGTSAGGSLAAAVTLMARDRGGPAPTFQLLEIPTLDATLSSPSIAEFATGHLLTRDFMREAADFYVPDESRRREPYASPLLVEDLTGLPPARIAVAECDPLRDEGESYGARLRQAGVPVEVRRYAGHVHGSLYVTRALPSARRFLADNVAALREAHKTE</sequence>
<evidence type="ECO:0000313" key="3">
    <source>
        <dbReference type="EMBL" id="MBA8957582.1"/>
    </source>
</evidence>
<evidence type="ECO:0000259" key="2">
    <source>
        <dbReference type="Pfam" id="PF07859"/>
    </source>
</evidence>
<dbReference type="PANTHER" id="PTHR48081">
    <property type="entry name" value="AB HYDROLASE SUPERFAMILY PROTEIN C4A8.06C"/>
    <property type="match status" value="1"/>
</dbReference>
<dbReference type="InterPro" id="IPR013094">
    <property type="entry name" value="AB_hydrolase_3"/>
</dbReference>
<comment type="caution">
    <text evidence="3">The sequence shown here is derived from an EMBL/GenBank/DDBJ whole genome shotgun (WGS) entry which is preliminary data.</text>
</comment>
<gene>
    <name evidence="3" type="ORF">HNR61_009277</name>
</gene>
<dbReference type="EMBL" id="JACJIA010000026">
    <property type="protein sequence ID" value="MBA8957582.1"/>
    <property type="molecule type" value="Genomic_DNA"/>
</dbReference>
<accession>A0A7W3QSE9</accession>
<dbReference type="AlphaFoldDB" id="A0A7W3QSE9"/>
<evidence type="ECO:0000313" key="4">
    <source>
        <dbReference type="Proteomes" id="UP000572680"/>
    </source>
</evidence>
<dbReference type="GO" id="GO:0016787">
    <property type="term" value="F:hydrolase activity"/>
    <property type="evidence" value="ECO:0007669"/>
    <property type="project" value="UniProtKB-KW"/>
</dbReference>
<dbReference type="SUPFAM" id="SSF53474">
    <property type="entry name" value="alpha/beta-Hydrolases"/>
    <property type="match status" value="1"/>
</dbReference>
<evidence type="ECO:0000256" key="1">
    <source>
        <dbReference type="ARBA" id="ARBA00022801"/>
    </source>
</evidence>
<dbReference type="Proteomes" id="UP000572680">
    <property type="component" value="Unassembled WGS sequence"/>
</dbReference>
<keyword evidence="4" id="KW-1185">Reference proteome</keyword>
<protein>
    <submittedName>
        <fullName evidence="3">Acetyl esterase</fullName>
        <ecNumber evidence="3">3.1.1.-</ecNumber>
    </submittedName>
</protein>
<dbReference type="InterPro" id="IPR029058">
    <property type="entry name" value="AB_hydrolase_fold"/>
</dbReference>
<keyword evidence="1 3" id="KW-0378">Hydrolase</keyword>
<dbReference type="RefSeq" id="WP_182849389.1">
    <property type="nucleotide sequence ID" value="NZ_BAAALP010000067.1"/>
</dbReference>
<name>A0A7W3QSE9_ACTNM</name>
<proteinExistence type="predicted"/>
<dbReference type="EC" id="3.1.1.-" evidence="3"/>
<dbReference type="InterPro" id="IPR050300">
    <property type="entry name" value="GDXG_lipolytic_enzyme"/>
</dbReference>
<organism evidence="3 4">
    <name type="scientific">Actinomadura namibiensis</name>
    <dbReference type="NCBI Taxonomy" id="182080"/>
    <lineage>
        <taxon>Bacteria</taxon>
        <taxon>Bacillati</taxon>
        <taxon>Actinomycetota</taxon>
        <taxon>Actinomycetes</taxon>
        <taxon>Streptosporangiales</taxon>
        <taxon>Thermomonosporaceae</taxon>
        <taxon>Actinomadura</taxon>
    </lineage>
</organism>
<dbReference type="Gene3D" id="3.40.50.1820">
    <property type="entry name" value="alpha/beta hydrolase"/>
    <property type="match status" value="1"/>
</dbReference>
<dbReference type="PANTHER" id="PTHR48081:SF8">
    <property type="entry name" value="ALPHA_BETA HYDROLASE FOLD-3 DOMAIN-CONTAINING PROTEIN-RELATED"/>
    <property type="match status" value="1"/>
</dbReference>